<dbReference type="SMART" id="SM00516">
    <property type="entry name" value="SEC14"/>
    <property type="match status" value="1"/>
</dbReference>
<dbReference type="AlphaFoldDB" id="A0AAV9HWU3"/>
<protein>
    <submittedName>
        <fullName evidence="2">CRAL-TRIO domain-containing protein</fullName>
    </submittedName>
</protein>
<dbReference type="PROSITE" id="PS50191">
    <property type="entry name" value="CRAL_TRIO"/>
    <property type="match status" value="1"/>
</dbReference>
<dbReference type="SUPFAM" id="SSF52087">
    <property type="entry name" value="CRAL/TRIO domain"/>
    <property type="match status" value="1"/>
</dbReference>
<sequence length="329" mass="36195">MYLVHDDLTLHQRECLQSLFQLCRDQGLLERPAFLAPGDAVDGLNDETTLLRFLRGRSFDVPGALKQFEEAQAIRAAVEAGPAYDSVEVKEFEHTRSMYPRWSGRRTKSGLPICTFDIANLDPSALSDYGKRRATSQATVRAVVFHDYLTRFVLPLCSAVTGRPVSSAVYLVDVASFTLKQAWNVKGYAQDVSKLLATCYPEVIDKVYVLNAAPYFARIWAVLKKLVDPRTAAKLVIVPPSDVVATLSEVIDLDSIPQQYGGKFDNVGQMPAAALLPRLDDAAKGVLGVQELPEGPIKWTVDEDGRRAAVAVGTRDGTTLRKELVGKLQ</sequence>
<evidence type="ECO:0000313" key="3">
    <source>
        <dbReference type="Proteomes" id="UP001321749"/>
    </source>
</evidence>
<dbReference type="InterPro" id="IPR011074">
    <property type="entry name" value="CRAL/TRIO_N_dom"/>
</dbReference>
<dbReference type="SMART" id="SM01100">
    <property type="entry name" value="CRAL_TRIO_N"/>
    <property type="match status" value="1"/>
</dbReference>
<dbReference type="InterPro" id="IPR001251">
    <property type="entry name" value="CRAL-TRIO_dom"/>
</dbReference>
<feature type="domain" description="CRAL-TRIO" evidence="1">
    <location>
        <begin position="104"/>
        <end position="268"/>
    </location>
</feature>
<organism evidence="2 3">
    <name type="scientific">Cladorrhinum samala</name>
    <dbReference type="NCBI Taxonomy" id="585594"/>
    <lineage>
        <taxon>Eukaryota</taxon>
        <taxon>Fungi</taxon>
        <taxon>Dikarya</taxon>
        <taxon>Ascomycota</taxon>
        <taxon>Pezizomycotina</taxon>
        <taxon>Sordariomycetes</taxon>
        <taxon>Sordariomycetidae</taxon>
        <taxon>Sordariales</taxon>
        <taxon>Podosporaceae</taxon>
        <taxon>Cladorrhinum</taxon>
    </lineage>
</organism>
<name>A0AAV9HWU3_9PEZI</name>
<dbReference type="InterPro" id="IPR051026">
    <property type="entry name" value="PI/PC_transfer"/>
</dbReference>
<proteinExistence type="predicted"/>
<keyword evidence="3" id="KW-1185">Reference proteome</keyword>
<comment type="caution">
    <text evidence="2">The sequence shown here is derived from an EMBL/GenBank/DDBJ whole genome shotgun (WGS) entry which is preliminary data.</text>
</comment>
<dbReference type="SUPFAM" id="SSF46938">
    <property type="entry name" value="CRAL/TRIO N-terminal domain"/>
    <property type="match status" value="1"/>
</dbReference>
<dbReference type="Gene3D" id="3.40.525.10">
    <property type="entry name" value="CRAL-TRIO lipid binding domain"/>
    <property type="match status" value="1"/>
</dbReference>
<dbReference type="InterPro" id="IPR036273">
    <property type="entry name" value="CRAL/TRIO_N_dom_sf"/>
</dbReference>
<dbReference type="PANTHER" id="PTHR45657:SF20">
    <property type="entry name" value="CRAL_TRIO DOMAIN PROTEIN (AFU_ORTHOLOGUE AFUA_5G00680)"/>
    <property type="match status" value="1"/>
</dbReference>
<dbReference type="Gene3D" id="1.10.8.20">
    <property type="entry name" value="N-terminal domain of phosphatidylinositol transfer protein sec14p"/>
    <property type="match status" value="1"/>
</dbReference>
<dbReference type="CDD" id="cd00170">
    <property type="entry name" value="SEC14"/>
    <property type="match status" value="1"/>
</dbReference>
<dbReference type="Proteomes" id="UP001321749">
    <property type="component" value="Unassembled WGS sequence"/>
</dbReference>
<reference evidence="2" key="2">
    <citation type="submission" date="2023-06" db="EMBL/GenBank/DDBJ databases">
        <authorList>
            <consortium name="Lawrence Berkeley National Laboratory"/>
            <person name="Mondo S.J."/>
            <person name="Hensen N."/>
            <person name="Bonometti L."/>
            <person name="Westerberg I."/>
            <person name="Brannstrom I.O."/>
            <person name="Guillou S."/>
            <person name="Cros-Aarteil S."/>
            <person name="Calhoun S."/>
            <person name="Haridas S."/>
            <person name="Kuo A."/>
            <person name="Pangilinan J."/>
            <person name="Riley R."/>
            <person name="Labutti K."/>
            <person name="Andreopoulos B."/>
            <person name="Lipzen A."/>
            <person name="Chen C."/>
            <person name="Yanf M."/>
            <person name="Daum C."/>
            <person name="Ng V."/>
            <person name="Clum A."/>
            <person name="Steindorff A."/>
            <person name="Ohm R."/>
            <person name="Martin F."/>
            <person name="Silar P."/>
            <person name="Natvig D."/>
            <person name="Lalanne C."/>
            <person name="Gautier V."/>
            <person name="Ament-Velasquez S.L."/>
            <person name="Kruys A."/>
            <person name="Hutchinson M.I."/>
            <person name="Powell A.J."/>
            <person name="Barry K."/>
            <person name="Miller A.N."/>
            <person name="Grigoriev I.V."/>
            <person name="Debuchy R."/>
            <person name="Gladieux P."/>
            <person name="Thoren M.H."/>
            <person name="Johannesson H."/>
        </authorList>
    </citation>
    <scope>NUCLEOTIDE SEQUENCE</scope>
    <source>
        <strain evidence="2">PSN324</strain>
    </source>
</reference>
<evidence type="ECO:0000259" key="1">
    <source>
        <dbReference type="PROSITE" id="PS50191"/>
    </source>
</evidence>
<dbReference type="InterPro" id="IPR036865">
    <property type="entry name" value="CRAL-TRIO_dom_sf"/>
</dbReference>
<accession>A0AAV9HWU3</accession>
<evidence type="ECO:0000313" key="2">
    <source>
        <dbReference type="EMBL" id="KAK4464534.1"/>
    </source>
</evidence>
<dbReference type="Pfam" id="PF03765">
    <property type="entry name" value="CRAL_TRIO_N"/>
    <property type="match status" value="1"/>
</dbReference>
<reference evidence="2" key="1">
    <citation type="journal article" date="2023" name="Mol. Phylogenet. Evol.">
        <title>Genome-scale phylogeny and comparative genomics of the fungal order Sordariales.</title>
        <authorList>
            <person name="Hensen N."/>
            <person name="Bonometti L."/>
            <person name="Westerberg I."/>
            <person name="Brannstrom I.O."/>
            <person name="Guillou S."/>
            <person name="Cros-Aarteil S."/>
            <person name="Calhoun S."/>
            <person name="Haridas S."/>
            <person name="Kuo A."/>
            <person name="Mondo S."/>
            <person name="Pangilinan J."/>
            <person name="Riley R."/>
            <person name="LaButti K."/>
            <person name="Andreopoulos B."/>
            <person name="Lipzen A."/>
            <person name="Chen C."/>
            <person name="Yan M."/>
            <person name="Daum C."/>
            <person name="Ng V."/>
            <person name="Clum A."/>
            <person name="Steindorff A."/>
            <person name="Ohm R.A."/>
            <person name="Martin F."/>
            <person name="Silar P."/>
            <person name="Natvig D.O."/>
            <person name="Lalanne C."/>
            <person name="Gautier V."/>
            <person name="Ament-Velasquez S.L."/>
            <person name="Kruys A."/>
            <person name="Hutchinson M.I."/>
            <person name="Powell A.J."/>
            <person name="Barry K."/>
            <person name="Miller A.N."/>
            <person name="Grigoriev I.V."/>
            <person name="Debuchy R."/>
            <person name="Gladieux P."/>
            <person name="Hiltunen Thoren M."/>
            <person name="Johannesson H."/>
        </authorList>
    </citation>
    <scope>NUCLEOTIDE SEQUENCE</scope>
    <source>
        <strain evidence="2">PSN324</strain>
    </source>
</reference>
<dbReference type="Pfam" id="PF00650">
    <property type="entry name" value="CRAL_TRIO"/>
    <property type="match status" value="1"/>
</dbReference>
<gene>
    <name evidence="2" type="ORF">QBC42DRAFT_319339</name>
</gene>
<dbReference type="EMBL" id="MU864947">
    <property type="protein sequence ID" value="KAK4464534.1"/>
    <property type="molecule type" value="Genomic_DNA"/>
</dbReference>
<dbReference type="PANTHER" id="PTHR45657">
    <property type="entry name" value="CRAL-TRIO DOMAIN-CONTAINING PROTEIN YKL091C-RELATED"/>
    <property type="match status" value="1"/>
</dbReference>